<evidence type="ECO:0000256" key="5">
    <source>
        <dbReference type="ARBA" id="ARBA00022723"/>
    </source>
</evidence>
<dbReference type="GO" id="GO:0004497">
    <property type="term" value="F:monooxygenase activity"/>
    <property type="evidence" value="ECO:0007669"/>
    <property type="project" value="UniProtKB-KW"/>
</dbReference>
<dbReference type="SUPFAM" id="SSF48264">
    <property type="entry name" value="Cytochrome P450"/>
    <property type="match status" value="1"/>
</dbReference>
<keyword evidence="11" id="KW-0732">Signal</keyword>
<evidence type="ECO:0000256" key="11">
    <source>
        <dbReference type="SAM" id="SignalP"/>
    </source>
</evidence>
<dbReference type="Gene3D" id="1.10.630.10">
    <property type="entry name" value="Cytochrome P450"/>
    <property type="match status" value="1"/>
</dbReference>
<keyword evidence="7 9" id="KW-0408">Iron</keyword>
<feature type="binding site" description="axial binding residue" evidence="9">
    <location>
        <position position="437"/>
    </location>
    <ligand>
        <name>heme</name>
        <dbReference type="ChEBI" id="CHEBI:30413"/>
    </ligand>
    <ligandPart>
        <name>Fe</name>
        <dbReference type="ChEBI" id="CHEBI:18248"/>
    </ligandPart>
</feature>
<keyword evidence="13" id="KW-1185">Reference proteome</keyword>
<keyword evidence="5 9" id="KW-0479">Metal-binding</keyword>
<evidence type="ECO:0000313" key="12">
    <source>
        <dbReference type="EMBL" id="KDQ62054.1"/>
    </source>
</evidence>
<feature type="chain" id="PRO_5001643754" description="Cytochrome P450" evidence="11">
    <location>
        <begin position="22"/>
        <end position="507"/>
    </location>
</feature>
<keyword evidence="8 10" id="KW-0503">Monooxygenase</keyword>
<dbReference type="CDD" id="cd11065">
    <property type="entry name" value="CYP64-like"/>
    <property type="match status" value="1"/>
</dbReference>
<evidence type="ECO:0000256" key="3">
    <source>
        <dbReference type="ARBA" id="ARBA00010617"/>
    </source>
</evidence>
<dbReference type="GO" id="GO:0020037">
    <property type="term" value="F:heme binding"/>
    <property type="evidence" value="ECO:0007669"/>
    <property type="project" value="InterPro"/>
</dbReference>
<dbReference type="InterPro" id="IPR036396">
    <property type="entry name" value="Cyt_P450_sf"/>
</dbReference>
<dbReference type="PANTHER" id="PTHR46300">
    <property type="entry name" value="P450, PUTATIVE (EUROFUNG)-RELATED-RELATED"/>
    <property type="match status" value="1"/>
</dbReference>
<dbReference type="PROSITE" id="PS00086">
    <property type="entry name" value="CYTOCHROME_P450"/>
    <property type="match status" value="1"/>
</dbReference>
<organism evidence="12 13">
    <name type="scientific">Jaapia argillacea MUCL 33604</name>
    <dbReference type="NCBI Taxonomy" id="933084"/>
    <lineage>
        <taxon>Eukaryota</taxon>
        <taxon>Fungi</taxon>
        <taxon>Dikarya</taxon>
        <taxon>Basidiomycota</taxon>
        <taxon>Agaricomycotina</taxon>
        <taxon>Agaricomycetes</taxon>
        <taxon>Agaricomycetidae</taxon>
        <taxon>Jaapiales</taxon>
        <taxon>Jaapiaceae</taxon>
        <taxon>Jaapia</taxon>
    </lineage>
</organism>
<comment type="pathway">
    <text evidence="2">Secondary metabolite biosynthesis.</text>
</comment>
<evidence type="ECO:0000256" key="8">
    <source>
        <dbReference type="ARBA" id="ARBA00023033"/>
    </source>
</evidence>
<dbReference type="PRINTS" id="PR00385">
    <property type="entry name" value="P450"/>
</dbReference>
<dbReference type="PRINTS" id="PR00463">
    <property type="entry name" value="EP450I"/>
</dbReference>
<comment type="similarity">
    <text evidence="3 10">Belongs to the cytochrome P450 family.</text>
</comment>
<evidence type="ECO:0000256" key="7">
    <source>
        <dbReference type="ARBA" id="ARBA00023004"/>
    </source>
</evidence>
<comment type="cofactor">
    <cofactor evidence="1 9">
        <name>heme</name>
        <dbReference type="ChEBI" id="CHEBI:30413"/>
    </cofactor>
</comment>
<keyword evidence="6 10" id="KW-0560">Oxidoreductase</keyword>
<feature type="signal peptide" evidence="11">
    <location>
        <begin position="1"/>
        <end position="21"/>
    </location>
</feature>
<dbReference type="AlphaFoldDB" id="A0A067Q504"/>
<dbReference type="GO" id="GO:0016705">
    <property type="term" value="F:oxidoreductase activity, acting on paired donors, with incorporation or reduction of molecular oxygen"/>
    <property type="evidence" value="ECO:0007669"/>
    <property type="project" value="InterPro"/>
</dbReference>
<proteinExistence type="inferred from homology"/>
<dbReference type="Proteomes" id="UP000027265">
    <property type="component" value="Unassembled WGS sequence"/>
</dbReference>
<gene>
    <name evidence="12" type="ORF">JAAARDRAFT_448042</name>
</gene>
<dbReference type="HOGENOM" id="CLU_001570_2_3_1"/>
<dbReference type="InterPro" id="IPR050364">
    <property type="entry name" value="Cytochrome_P450_fung"/>
</dbReference>
<dbReference type="GO" id="GO:0005506">
    <property type="term" value="F:iron ion binding"/>
    <property type="evidence" value="ECO:0007669"/>
    <property type="project" value="InterPro"/>
</dbReference>
<dbReference type="PANTHER" id="PTHR46300:SF7">
    <property type="entry name" value="P450, PUTATIVE (EUROFUNG)-RELATED"/>
    <property type="match status" value="1"/>
</dbReference>
<dbReference type="InParanoid" id="A0A067Q504"/>
<dbReference type="Pfam" id="PF00067">
    <property type="entry name" value="p450"/>
    <property type="match status" value="1"/>
</dbReference>
<reference evidence="13" key="1">
    <citation type="journal article" date="2014" name="Proc. Natl. Acad. Sci. U.S.A.">
        <title>Extensive sampling of basidiomycete genomes demonstrates inadequacy of the white-rot/brown-rot paradigm for wood decay fungi.</title>
        <authorList>
            <person name="Riley R."/>
            <person name="Salamov A.A."/>
            <person name="Brown D.W."/>
            <person name="Nagy L.G."/>
            <person name="Floudas D."/>
            <person name="Held B.W."/>
            <person name="Levasseur A."/>
            <person name="Lombard V."/>
            <person name="Morin E."/>
            <person name="Otillar R."/>
            <person name="Lindquist E.A."/>
            <person name="Sun H."/>
            <person name="LaButti K.M."/>
            <person name="Schmutz J."/>
            <person name="Jabbour D."/>
            <person name="Luo H."/>
            <person name="Baker S.E."/>
            <person name="Pisabarro A.G."/>
            <person name="Walton J.D."/>
            <person name="Blanchette R.A."/>
            <person name="Henrissat B."/>
            <person name="Martin F."/>
            <person name="Cullen D."/>
            <person name="Hibbett D.S."/>
            <person name="Grigoriev I.V."/>
        </authorList>
    </citation>
    <scope>NUCLEOTIDE SEQUENCE [LARGE SCALE GENOMIC DNA]</scope>
    <source>
        <strain evidence="13">MUCL 33604</strain>
    </source>
</reference>
<dbReference type="STRING" id="933084.A0A067Q504"/>
<evidence type="ECO:0008006" key="14">
    <source>
        <dbReference type="Google" id="ProtNLM"/>
    </source>
</evidence>
<accession>A0A067Q504</accession>
<evidence type="ECO:0000256" key="6">
    <source>
        <dbReference type="ARBA" id="ARBA00023002"/>
    </source>
</evidence>
<dbReference type="EMBL" id="KL197711">
    <property type="protein sequence ID" value="KDQ62054.1"/>
    <property type="molecule type" value="Genomic_DNA"/>
</dbReference>
<evidence type="ECO:0000256" key="2">
    <source>
        <dbReference type="ARBA" id="ARBA00005179"/>
    </source>
</evidence>
<name>A0A067Q504_9AGAM</name>
<evidence type="ECO:0000313" key="13">
    <source>
        <dbReference type="Proteomes" id="UP000027265"/>
    </source>
</evidence>
<evidence type="ECO:0000256" key="9">
    <source>
        <dbReference type="PIRSR" id="PIRSR602401-1"/>
    </source>
</evidence>
<dbReference type="InterPro" id="IPR002401">
    <property type="entry name" value="Cyt_P450_E_grp-I"/>
</dbReference>
<protein>
    <recommendedName>
        <fullName evidence="14">Cytochrome P450</fullName>
    </recommendedName>
</protein>
<keyword evidence="4 9" id="KW-0349">Heme</keyword>
<dbReference type="InterPro" id="IPR017972">
    <property type="entry name" value="Cyt_P450_CS"/>
</dbReference>
<evidence type="ECO:0000256" key="10">
    <source>
        <dbReference type="RuleBase" id="RU000461"/>
    </source>
</evidence>
<sequence>MPPSLNFTDVAVLTLGVASLAYVFQKRSPAPLPPGPRGWPIIGNILDMPTVQPWLGFKKWGEKWGNMVYVNLLGQPMVVLNSPKVAVDMLDKKSSIYSDRPTFTMAGELVGWTNVTPFLHYGDTFRESRRLTHQIMGSKKSIQVFLPMVERQTHRFIQRVSDDPEHVYEYIRGTAGAIILNLAYGYEVKEDRDELVALVDEAMQQFSILTTPNAFLVDAFPILRHIPNWFPGATFKRLAIEYKKTLTDMATVPFLYTKGQVATGTAQPSFASTLLENTELTEEQEESIKWTAAALYGGGSDTTVSSIYTFFLAMTLYPEVQKKAQAELDTVVGTDRLPSPADREHLPYVDALVKEVYRWHPVGPLGLPHRLIQDDIHDGYFIPKGTVVIANIWNILHDEDTYQNPMAFDPERFLSAPGKLPEQDPRAFSFGFGRRSCPGLNLAEASIFMSCAMVLSVFNITKAVNGDGSVVTPSAEFQDGTVSHPKPFRCSIKPRSLKAEALIHSAE</sequence>
<dbReference type="InterPro" id="IPR001128">
    <property type="entry name" value="Cyt_P450"/>
</dbReference>
<dbReference type="OrthoDB" id="2789670at2759"/>
<evidence type="ECO:0000256" key="1">
    <source>
        <dbReference type="ARBA" id="ARBA00001971"/>
    </source>
</evidence>
<evidence type="ECO:0000256" key="4">
    <source>
        <dbReference type="ARBA" id="ARBA00022617"/>
    </source>
</evidence>